<organism evidence="2 3">
    <name type="scientific">Pantoea phage vB_PagM_LIET2</name>
    <dbReference type="NCBI Taxonomy" id="2508071"/>
    <lineage>
        <taxon>Viruses</taxon>
        <taxon>Duplodnaviria</taxon>
        <taxon>Heunggongvirae</taxon>
        <taxon>Uroviricota</taxon>
        <taxon>Caudoviricetes</taxon>
        <taxon>Lietduovirus</taxon>
        <taxon>Lietduovirus LIET2</taxon>
    </lineage>
</organism>
<feature type="domain" description="Polynucleotide kinase PNKP phosphatase" evidence="1">
    <location>
        <begin position="12"/>
        <end position="157"/>
    </location>
</feature>
<sequence length="290" mass="32265">MIAPNSRQPLPVILVDLDGTMFDNTHRAHLVPPRDKWRDASAWAEYELAAMADKPVETVVEMVKTLHSSGRYNIAYCTARFASRSQLTVQQLSAHSLNFQTGHLLVMRPDDSQMKPGEFKAHAVKNLAAMGLNVIMAIDDSDEVIASLEAIGVTTLQPKSRCAAVQMENADTSHALKEEKEAHRQTKEKLGKALTRNSEMKGDLGRIEHELAAYRGGIDSDGIKSAADIYFQLREEMKLPPHVALADAVARQSEVIDKLMAAAPDWRQRVSLGDHKWTTDLFEILNLNEE</sequence>
<keyword evidence="2" id="KW-0808">Transferase</keyword>
<name>A0A411AW40_9CAUD</name>
<dbReference type="InterPro" id="IPR056782">
    <property type="entry name" value="HAD_PNKP"/>
</dbReference>
<dbReference type="SUPFAM" id="SSF56784">
    <property type="entry name" value="HAD-like"/>
    <property type="match status" value="1"/>
</dbReference>
<keyword evidence="3" id="KW-1185">Reference proteome</keyword>
<reference evidence="2 3" key="1">
    <citation type="submission" date="2019-01" db="EMBL/GenBank/DDBJ databases">
        <title>Complete genome sequence of Pantoea phage vB_PagM_LIET2.</title>
        <authorList>
            <person name="Truncaite L."/>
            <person name="Simoliuniene M."/>
            <person name="Kazlauskas D."/>
            <person name="Meskys R."/>
            <person name="Simoliunas E."/>
        </authorList>
    </citation>
    <scope>NUCLEOTIDE SEQUENCE [LARGE SCALE GENOMIC DNA]</scope>
</reference>
<evidence type="ECO:0000313" key="2">
    <source>
        <dbReference type="EMBL" id="QAX92299.1"/>
    </source>
</evidence>
<evidence type="ECO:0000313" key="3">
    <source>
        <dbReference type="Proteomes" id="UP000289486"/>
    </source>
</evidence>
<dbReference type="EMBL" id="MK388689">
    <property type="protein sequence ID" value="QAX92299.1"/>
    <property type="molecule type" value="Genomic_DNA"/>
</dbReference>
<keyword evidence="2" id="KW-0418">Kinase</keyword>
<proteinExistence type="predicted"/>
<dbReference type="Proteomes" id="UP000289486">
    <property type="component" value="Segment"/>
</dbReference>
<dbReference type="GO" id="GO:0016301">
    <property type="term" value="F:kinase activity"/>
    <property type="evidence" value="ECO:0007669"/>
    <property type="project" value="UniProtKB-KW"/>
</dbReference>
<accession>A0A411AW40</accession>
<protein>
    <submittedName>
        <fullName evidence="2">Polynucleotide 5' kinase/3' phosphatase</fullName>
    </submittedName>
</protein>
<dbReference type="InterPro" id="IPR036412">
    <property type="entry name" value="HAD-like_sf"/>
</dbReference>
<evidence type="ECO:0000259" key="1">
    <source>
        <dbReference type="Pfam" id="PF25109"/>
    </source>
</evidence>
<dbReference type="Pfam" id="PF25109">
    <property type="entry name" value="HAD_PNKP"/>
    <property type="match status" value="1"/>
</dbReference>
<dbReference type="InterPro" id="IPR023214">
    <property type="entry name" value="HAD_sf"/>
</dbReference>
<gene>
    <name evidence="2" type="ORF">LIET2_gp047</name>
</gene>
<dbReference type="Gene3D" id="3.40.50.1000">
    <property type="entry name" value="HAD superfamily/HAD-like"/>
    <property type="match status" value="1"/>
</dbReference>